<dbReference type="AlphaFoldDB" id="X1N757"/>
<gene>
    <name evidence="1" type="ORF">S06H3_38845</name>
</gene>
<sequence>KDTDPLELKTVKIGEVSLSYAIRYQVGRPPTTYSEGLFSKEPQQGDGELGFIGSDAWHIFNIWFTVSLLEIFFDVAHSTLDRITRLNVHVELPQISDLVLVST</sequence>
<organism evidence="1">
    <name type="scientific">marine sediment metagenome</name>
    <dbReference type="NCBI Taxonomy" id="412755"/>
    <lineage>
        <taxon>unclassified sequences</taxon>
        <taxon>metagenomes</taxon>
        <taxon>ecological metagenomes</taxon>
    </lineage>
</organism>
<name>X1N757_9ZZZZ</name>
<feature type="non-terminal residue" evidence="1">
    <location>
        <position position="1"/>
    </location>
</feature>
<protein>
    <submittedName>
        <fullName evidence="1">Uncharacterized protein</fullName>
    </submittedName>
</protein>
<dbReference type="EMBL" id="BARV01023709">
    <property type="protein sequence ID" value="GAI39857.1"/>
    <property type="molecule type" value="Genomic_DNA"/>
</dbReference>
<proteinExistence type="predicted"/>
<evidence type="ECO:0000313" key="1">
    <source>
        <dbReference type="EMBL" id="GAI39857.1"/>
    </source>
</evidence>
<accession>X1N757</accession>
<comment type="caution">
    <text evidence="1">The sequence shown here is derived from an EMBL/GenBank/DDBJ whole genome shotgun (WGS) entry which is preliminary data.</text>
</comment>
<reference evidence="1" key="1">
    <citation type="journal article" date="2014" name="Front. Microbiol.">
        <title>High frequency of phylogenetically diverse reductive dehalogenase-homologous genes in deep subseafloor sedimentary metagenomes.</title>
        <authorList>
            <person name="Kawai M."/>
            <person name="Futagami T."/>
            <person name="Toyoda A."/>
            <person name="Takaki Y."/>
            <person name="Nishi S."/>
            <person name="Hori S."/>
            <person name="Arai W."/>
            <person name="Tsubouchi T."/>
            <person name="Morono Y."/>
            <person name="Uchiyama I."/>
            <person name="Ito T."/>
            <person name="Fujiyama A."/>
            <person name="Inagaki F."/>
            <person name="Takami H."/>
        </authorList>
    </citation>
    <scope>NUCLEOTIDE SEQUENCE</scope>
    <source>
        <strain evidence="1">Expedition CK06-06</strain>
    </source>
</reference>